<evidence type="ECO:0000313" key="3">
    <source>
        <dbReference type="Proteomes" id="UP001630127"/>
    </source>
</evidence>
<evidence type="ECO:0000259" key="1">
    <source>
        <dbReference type="Pfam" id="PF13966"/>
    </source>
</evidence>
<dbReference type="AlphaFoldDB" id="A0ABD2XTU3"/>
<feature type="domain" description="Reverse transcriptase zinc-binding" evidence="1">
    <location>
        <begin position="12"/>
        <end position="85"/>
    </location>
</feature>
<dbReference type="Proteomes" id="UP001630127">
    <property type="component" value="Unassembled WGS sequence"/>
</dbReference>
<dbReference type="Pfam" id="PF13966">
    <property type="entry name" value="zf-RVT"/>
    <property type="match status" value="1"/>
</dbReference>
<name>A0ABD2XTU3_9GENT</name>
<proteinExistence type="predicted"/>
<protein>
    <recommendedName>
        <fullName evidence="1">Reverse transcriptase zinc-binding domain-containing protein</fullName>
    </recommendedName>
</protein>
<organism evidence="2 3">
    <name type="scientific">Cinchona calisaya</name>
    <dbReference type="NCBI Taxonomy" id="153742"/>
    <lineage>
        <taxon>Eukaryota</taxon>
        <taxon>Viridiplantae</taxon>
        <taxon>Streptophyta</taxon>
        <taxon>Embryophyta</taxon>
        <taxon>Tracheophyta</taxon>
        <taxon>Spermatophyta</taxon>
        <taxon>Magnoliopsida</taxon>
        <taxon>eudicotyledons</taxon>
        <taxon>Gunneridae</taxon>
        <taxon>Pentapetalae</taxon>
        <taxon>asterids</taxon>
        <taxon>lamiids</taxon>
        <taxon>Gentianales</taxon>
        <taxon>Rubiaceae</taxon>
        <taxon>Cinchonoideae</taxon>
        <taxon>Cinchoneae</taxon>
        <taxon>Cinchona</taxon>
    </lineage>
</organism>
<reference evidence="2 3" key="1">
    <citation type="submission" date="2024-11" db="EMBL/GenBank/DDBJ databases">
        <title>A near-complete genome assembly of Cinchona calisaya.</title>
        <authorList>
            <person name="Lian D.C."/>
            <person name="Zhao X.W."/>
            <person name="Wei L."/>
        </authorList>
    </citation>
    <scope>NUCLEOTIDE SEQUENCE [LARGE SCALE GENOMIC DNA]</scope>
    <source>
        <tissue evidence="2">Nenye</tissue>
    </source>
</reference>
<dbReference type="InterPro" id="IPR026960">
    <property type="entry name" value="RVT-Znf"/>
</dbReference>
<sequence length="132" mass="15669">MKTADNGAESSRANQQTSLWNFTLGLKIKQKIKHFIWKCLNRILPTDAIFHSRIGKGTPNCTRCDKRVETTEHIFFFCEHADTIWKMAQLKWDGLEDTRNDFLKWWDLIRMAIEERNDQEATKITAFILWHI</sequence>
<evidence type="ECO:0000313" key="2">
    <source>
        <dbReference type="EMBL" id="KAL3498764.1"/>
    </source>
</evidence>
<accession>A0ABD2XTU3</accession>
<comment type="caution">
    <text evidence="2">The sequence shown here is derived from an EMBL/GenBank/DDBJ whole genome shotgun (WGS) entry which is preliminary data.</text>
</comment>
<dbReference type="EMBL" id="JBJUIK010000017">
    <property type="protein sequence ID" value="KAL3498764.1"/>
    <property type="molecule type" value="Genomic_DNA"/>
</dbReference>
<gene>
    <name evidence="2" type="ORF">ACH5RR_041496</name>
</gene>
<keyword evidence="3" id="KW-1185">Reference proteome</keyword>